<proteinExistence type="predicted"/>
<evidence type="ECO:0000313" key="2">
    <source>
        <dbReference type="Proteomes" id="UP000033572"/>
    </source>
</evidence>
<accession>A0A0F0L0I6</accession>
<gene>
    <name evidence="1" type="ORF">RN50_00529</name>
</gene>
<dbReference type="AlphaFoldDB" id="A0A0F0L0I6"/>
<sequence>MQQVETKAPRRSRLAADLALLAVIGLVLVAALGAGGATLYRQFYGPSAFVVRYLDLLSEGRAADALRVPGVAIDRETLQSAGIGATASEALLRHSALAPLTDVEVVSEESDGDGTAVTVSYRAGDHEGTTTFAVAQDGWAGVTPNWRFTTSPLAVVDLTLRGADQFAVNGFEMDRRQVSPAGAEAAPLDPLPLLVFTPGLYAVTVDTAIAKSDGVGVLADSPLATTPVDLQTDPTEEFVSVVQQRVEEFLTACTSQQVLQPTACPFGLEVSNRIASLPTWSIADQPQVTVVPDGGHWKIPPTDAVAHVEVKIRSLFDGSIQEVSEDVAFQVDGSVTILPDGSASIRIGSPGEDEPED</sequence>
<keyword evidence="2" id="KW-1185">Reference proteome</keyword>
<dbReference type="GeneID" id="94445890"/>
<comment type="caution">
    <text evidence="1">The sequence shown here is derived from an EMBL/GenBank/DDBJ whole genome shotgun (WGS) entry which is preliminary data.</text>
</comment>
<reference evidence="1 2" key="1">
    <citation type="submission" date="2015-02" db="EMBL/GenBank/DDBJ databases">
        <title>Draft genome sequences of ten Microbacterium spp. with emphasis on heavy metal contaminated environments.</title>
        <authorList>
            <person name="Corretto E."/>
        </authorList>
    </citation>
    <scope>NUCLEOTIDE SEQUENCE [LARGE SCALE GENOMIC DNA]</scope>
    <source>
        <strain evidence="1 2">DSM 12966</strain>
    </source>
</reference>
<dbReference type="PATRIC" id="fig|104336.4.peg.551"/>
<dbReference type="RefSeq" id="WP_045252960.1">
    <property type="nucleotide sequence ID" value="NZ_CAKKLS010000020.1"/>
</dbReference>
<evidence type="ECO:0000313" key="1">
    <source>
        <dbReference type="EMBL" id="KJL25071.1"/>
    </source>
</evidence>
<dbReference type="EMBL" id="JYIU01000029">
    <property type="protein sequence ID" value="KJL25071.1"/>
    <property type="molecule type" value="Genomic_DNA"/>
</dbReference>
<protein>
    <submittedName>
        <fullName evidence="1">Uncharacterized protein</fullName>
    </submittedName>
</protein>
<dbReference type="KEGG" id="mfol:DXT68_15970"/>
<dbReference type="Proteomes" id="UP000033572">
    <property type="component" value="Unassembled WGS sequence"/>
</dbReference>
<name>A0A0F0L0I6_9MICO</name>
<organism evidence="1 2">
    <name type="scientific">Microbacterium foliorum</name>
    <dbReference type="NCBI Taxonomy" id="104336"/>
    <lineage>
        <taxon>Bacteria</taxon>
        <taxon>Bacillati</taxon>
        <taxon>Actinomycetota</taxon>
        <taxon>Actinomycetes</taxon>
        <taxon>Micrococcales</taxon>
        <taxon>Microbacteriaceae</taxon>
        <taxon>Microbacterium</taxon>
    </lineage>
</organism>